<dbReference type="InterPro" id="IPR029016">
    <property type="entry name" value="GAF-like_dom_sf"/>
</dbReference>
<evidence type="ECO:0000256" key="7">
    <source>
        <dbReference type="ARBA" id="ARBA00022801"/>
    </source>
</evidence>
<keyword evidence="11" id="KW-0844">Vision</keyword>
<gene>
    <name evidence="18" type="ORF">GDO78_008104</name>
</gene>
<dbReference type="SUPFAM" id="SSF55781">
    <property type="entry name" value="GAF domain-like"/>
    <property type="match status" value="2"/>
</dbReference>
<feature type="binding site" evidence="14">
    <location>
        <position position="721"/>
    </location>
    <ligand>
        <name>Zn(2+)</name>
        <dbReference type="ChEBI" id="CHEBI:29105"/>
        <label>1</label>
    </ligand>
</feature>
<comment type="cofactor">
    <cofactor evidence="15">
        <name>a divalent metal cation</name>
        <dbReference type="ChEBI" id="CHEBI:60240"/>
    </cofactor>
    <text evidence="15">Binds 2 divalent metal cations per subunit. Site 1 may preferentially bind zinc ions, while site 2 has a preference for magnesium and/or manganese ions.</text>
</comment>
<feature type="binding site" evidence="14">
    <location>
        <position position="601"/>
    </location>
    <ligand>
        <name>Zn(2+)</name>
        <dbReference type="ChEBI" id="CHEBI:29105"/>
        <label>1</label>
    </ligand>
</feature>
<dbReference type="GO" id="GO:0004114">
    <property type="term" value="F:3',5'-cyclic-nucleotide phosphodiesterase activity"/>
    <property type="evidence" value="ECO:0007669"/>
    <property type="project" value="InterPro"/>
</dbReference>
<sequence>MGELKKEDVEKYLENNPQFAKDYFDKKLRSEVVGALFNNKQVNLKDGVSFQDLTKLEEADILLELVQEIQDPSNMEKAIHKVLQRLAFFIQASYCSLFLYRSRNGIPEVASRLFNVTKDSKYEDNIVEPEHEVVFPLDIGIVGWVAHTKKTFNVPEVKKNTHFSDFVDKQTGYTTNNLLATPIMFGKEVLAIIMAINKQNAPAFTKEDEVVFTKYLDFISIVLRNYHINYLHGIESRKSQILLWCANKVFEELTDIERQFHKALYTVRIYLNCERYSVALLDMTKEKEFYEQWPILLGEVPPYKGPKTPDGREINFYKIIDYILHGKEEIKVIPTPPEDHWSLVSGLPTYVAENGFICNMMNAPADDYFKFQKGPVDETEWTIKNVLSLPIVNKKEEIVGVATFYNRKDGKPFDEYDEQITETLTQFLGWSVLNTDTYDKMNKLENRKDIAQEMLMCQLRCTPRELQTILKTKEKLNKNVDDCEEKELVKILKEELPDPAALELYEFHFSDLPVSEHDLIKSGIRLFVELNAVEKFKVPAEVLTRWMYTVRKGYRDITYHNWRHGFNVGQTMFTLLMTGKLKKYYSDLEAFAMVAAAFCHDIDHRGTNNLYQMKSQAPLAKLHGSSILERHHLEFSKTLLEDESLNIFQNLNKRQFENVIHLFEVAIIATDLALYFKKRTMFQKIVDTTEQMQSDDERIKYIISDPTKKEIIMAMMMTGCDLSAITKPWEVQSQVALMVANEFWEQGDLERTVLQQQPIPMMDRNKAEELPKLQVGFIDFVCTFVYKEFSRFHKEIQPMFDGLQNNRVQWKSQADVYEEKMKVLEEQKKPHENDVGNKKGTDTEDNGPNKSKTCTVL</sequence>
<dbReference type="PANTHER" id="PTHR11347">
    <property type="entry name" value="CYCLIC NUCLEOTIDE PHOSPHODIESTERASE"/>
    <property type="match status" value="1"/>
</dbReference>
<feature type="binding site" evidence="13">
    <location>
        <position position="774"/>
    </location>
    <ligand>
        <name>AMP</name>
        <dbReference type="ChEBI" id="CHEBI:456215"/>
    </ligand>
</feature>
<protein>
    <recommendedName>
        <fullName evidence="15">Phosphodiesterase</fullName>
        <ecNumber evidence="15">3.1.4.-</ecNumber>
    </recommendedName>
</protein>
<dbReference type="InterPro" id="IPR023088">
    <property type="entry name" value="PDEase"/>
</dbReference>
<keyword evidence="10" id="KW-0636">Prenylation</keyword>
<dbReference type="InterPro" id="IPR036971">
    <property type="entry name" value="PDEase_catalytic_dom_sf"/>
</dbReference>
<dbReference type="SMART" id="SM00065">
    <property type="entry name" value="GAF"/>
    <property type="match status" value="2"/>
</dbReference>
<organism evidence="18 19">
    <name type="scientific">Eleutherodactylus coqui</name>
    <name type="common">Puerto Rican coqui</name>
    <dbReference type="NCBI Taxonomy" id="57060"/>
    <lineage>
        <taxon>Eukaryota</taxon>
        <taxon>Metazoa</taxon>
        <taxon>Chordata</taxon>
        <taxon>Craniata</taxon>
        <taxon>Vertebrata</taxon>
        <taxon>Euteleostomi</taxon>
        <taxon>Amphibia</taxon>
        <taxon>Batrachia</taxon>
        <taxon>Anura</taxon>
        <taxon>Neobatrachia</taxon>
        <taxon>Hyloidea</taxon>
        <taxon>Eleutherodactylidae</taxon>
        <taxon>Eleutherodactylinae</taxon>
        <taxon>Eleutherodactylus</taxon>
        <taxon>Eleutherodactylus</taxon>
    </lineage>
</organism>
<evidence type="ECO:0000256" key="8">
    <source>
        <dbReference type="ARBA" id="ARBA00023136"/>
    </source>
</evidence>
<keyword evidence="6" id="KW-0677">Repeat</keyword>
<dbReference type="EMBL" id="WNTK01000004">
    <property type="protein sequence ID" value="KAG9484811.1"/>
    <property type="molecule type" value="Genomic_DNA"/>
</dbReference>
<evidence type="ECO:0000256" key="3">
    <source>
        <dbReference type="ARBA" id="ARBA00022535"/>
    </source>
</evidence>
<dbReference type="GO" id="GO:0016020">
    <property type="term" value="C:membrane"/>
    <property type="evidence" value="ECO:0007669"/>
    <property type="project" value="UniProtKB-SubCell"/>
</dbReference>
<feature type="binding site" evidence="13">
    <location>
        <begin position="560"/>
        <end position="564"/>
    </location>
    <ligand>
        <name>AMP</name>
        <dbReference type="ChEBI" id="CHEBI:456215"/>
    </ligand>
</feature>
<feature type="binding site" evidence="13">
    <location>
        <position position="601"/>
    </location>
    <ligand>
        <name>AMP</name>
        <dbReference type="ChEBI" id="CHEBI:456215"/>
    </ligand>
</feature>
<feature type="binding site" evidence="14">
    <location>
        <position position="564"/>
    </location>
    <ligand>
        <name>Zn(2+)</name>
        <dbReference type="ChEBI" id="CHEBI:29105"/>
        <label>1</label>
    </ligand>
</feature>
<evidence type="ECO:0000256" key="9">
    <source>
        <dbReference type="ARBA" id="ARBA00023288"/>
    </source>
</evidence>
<reference evidence="18" key="1">
    <citation type="thesis" date="2020" institute="ProQuest LLC" country="789 East Eisenhower Parkway, Ann Arbor, MI, USA">
        <title>Comparative Genomics and Chromosome Evolution.</title>
        <authorList>
            <person name="Mudd A.B."/>
        </authorList>
    </citation>
    <scope>NUCLEOTIDE SEQUENCE</scope>
    <source>
        <strain evidence="18">HN-11 Male</strain>
        <tissue evidence="18">Kidney and liver</tissue>
    </source>
</reference>
<dbReference type="PROSITE" id="PS51845">
    <property type="entry name" value="PDEASE_I_2"/>
    <property type="match status" value="1"/>
</dbReference>
<dbReference type="Pfam" id="PF00233">
    <property type="entry name" value="PDEase_I"/>
    <property type="match status" value="1"/>
</dbReference>
<dbReference type="Gene3D" id="3.30.450.40">
    <property type="match status" value="2"/>
</dbReference>
<comment type="subcellular location">
    <subcellularLocation>
        <location evidence="1">Membrane</location>
        <topology evidence="1">Lipid-anchor</topology>
    </subcellularLocation>
</comment>
<feature type="binding site" evidence="14">
    <location>
        <position position="600"/>
    </location>
    <ligand>
        <name>Zn(2+)</name>
        <dbReference type="ChEBI" id="CHEBI:29105"/>
        <label>1</label>
    </ligand>
</feature>
<dbReference type="FunFam" id="1.10.1300.10:FF:000005">
    <property type="entry name" value="Phosphodiesterase"/>
    <property type="match status" value="1"/>
</dbReference>
<keyword evidence="4" id="KW-0716">Sensory transduction</keyword>
<dbReference type="GO" id="GO:0046872">
    <property type="term" value="F:metal ion binding"/>
    <property type="evidence" value="ECO:0007669"/>
    <property type="project" value="UniProtKB-KW"/>
</dbReference>
<keyword evidence="5 14" id="KW-0479">Metal-binding</keyword>
<dbReference type="Proteomes" id="UP000770717">
    <property type="component" value="Unassembled WGS sequence"/>
</dbReference>
<name>A0A8J6FCF7_ELECQ</name>
<dbReference type="OrthoDB" id="546632at2759"/>
<dbReference type="CDD" id="cd00077">
    <property type="entry name" value="HDc"/>
    <property type="match status" value="1"/>
</dbReference>
<evidence type="ECO:0000256" key="16">
    <source>
        <dbReference type="SAM" id="MobiDB-lite"/>
    </source>
</evidence>
<dbReference type="GO" id="GO:0007601">
    <property type="term" value="P:visual perception"/>
    <property type="evidence" value="ECO:0007669"/>
    <property type="project" value="UniProtKB-KW"/>
</dbReference>
<feature type="binding site" evidence="13">
    <location>
        <position position="721"/>
    </location>
    <ligand>
        <name>AMP</name>
        <dbReference type="ChEBI" id="CHEBI:456215"/>
    </ligand>
</feature>
<keyword evidence="19" id="KW-1185">Reference proteome</keyword>
<evidence type="ECO:0000256" key="12">
    <source>
        <dbReference type="PIRSR" id="PIRSR623088-1"/>
    </source>
</evidence>
<keyword evidence="7 15" id="KW-0378">Hydrolase</keyword>
<evidence type="ECO:0000259" key="17">
    <source>
        <dbReference type="PROSITE" id="PS51845"/>
    </source>
</evidence>
<dbReference type="FunFam" id="3.30.450.40:FF:000001">
    <property type="entry name" value="Phosphodiesterase"/>
    <property type="match status" value="1"/>
</dbReference>
<evidence type="ECO:0000256" key="10">
    <source>
        <dbReference type="ARBA" id="ARBA00023289"/>
    </source>
</evidence>
<dbReference type="InterPro" id="IPR002073">
    <property type="entry name" value="PDEase_catalytic_dom"/>
</dbReference>
<keyword evidence="3" id="KW-0140">cGMP</keyword>
<dbReference type="EC" id="3.1.4.-" evidence="15"/>
<dbReference type="AlphaFoldDB" id="A0A8J6FCF7"/>
<evidence type="ECO:0000256" key="13">
    <source>
        <dbReference type="PIRSR" id="PIRSR623088-2"/>
    </source>
</evidence>
<evidence type="ECO:0000256" key="11">
    <source>
        <dbReference type="ARBA" id="ARBA00023305"/>
    </source>
</evidence>
<evidence type="ECO:0000256" key="14">
    <source>
        <dbReference type="PIRSR" id="PIRSR623088-3"/>
    </source>
</evidence>
<feature type="domain" description="PDEase" evidence="17">
    <location>
        <begin position="484"/>
        <end position="817"/>
    </location>
</feature>
<feature type="compositionally biased region" description="Polar residues" evidence="16">
    <location>
        <begin position="846"/>
        <end position="857"/>
    </location>
</feature>
<proteinExistence type="inferred from homology"/>
<feature type="region of interest" description="Disordered" evidence="16">
    <location>
        <begin position="822"/>
        <end position="857"/>
    </location>
</feature>
<feature type="active site" description="Proton donor" evidence="12">
    <location>
        <position position="560"/>
    </location>
</feature>
<evidence type="ECO:0000256" key="5">
    <source>
        <dbReference type="ARBA" id="ARBA00022723"/>
    </source>
</evidence>
<dbReference type="InterPro" id="IPR003018">
    <property type="entry name" value="GAF"/>
</dbReference>
<feature type="binding site" evidence="14">
    <location>
        <position position="601"/>
    </location>
    <ligand>
        <name>Zn(2+)</name>
        <dbReference type="ChEBI" id="CHEBI:29105"/>
        <label>2</label>
    </ligand>
</feature>
<dbReference type="FunFam" id="3.30.450.40:FF:000010">
    <property type="entry name" value="Phosphodiesterase"/>
    <property type="match status" value="1"/>
</dbReference>
<accession>A0A8J6FCF7</accession>
<dbReference type="SMART" id="SM00471">
    <property type="entry name" value="HDc"/>
    <property type="match status" value="1"/>
</dbReference>
<dbReference type="Gene3D" id="1.10.1300.10">
    <property type="entry name" value="3'5'-cyclic nucleotide phosphodiesterase, catalytic domain"/>
    <property type="match status" value="1"/>
</dbReference>
<dbReference type="InterPro" id="IPR003607">
    <property type="entry name" value="HD/PDEase_dom"/>
</dbReference>
<dbReference type="Pfam" id="PF01590">
    <property type="entry name" value="GAF"/>
    <property type="match status" value="2"/>
</dbReference>
<evidence type="ECO:0000256" key="6">
    <source>
        <dbReference type="ARBA" id="ARBA00022737"/>
    </source>
</evidence>
<evidence type="ECO:0000256" key="4">
    <source>
        <dbReference type="ARBA" id="ARBA00022606"/>
    </source>
</evidence>
<dbReference type="GO" id="GO:0007165">
    <property type="term" value="P:signal transduction"/>
    <property type="evidence" value="ECO:0007669"/>
    <property type="project" value="InterPro"/>
</dbReference>
<comment type="caution">
    <text evidence="18">The sequence shown here is derived from an EMBL/GenBank/DDBJ whole genome shotgun (WGS) entry which is preliminary data.</text>
</comment>
<evidence type="ECO:0000256" key="15">
    <source>
        <dbReference type="RuleBase" id="RU363067"/>
    </source>
</evidence>
<evidence type="ECO:0000313" key="18">
    <source>
        <dbReference type="EMBL" id="KAG9484811.1"/>
    </source>
</evidence>
<feature type="compositionally biased region" description="Basic and acidic residues" evidence="16">
    <location>
        <begin position="822"/>
        <end position="842"/>
    </location>
</feature>
<keyword evidence="9" id="KW-0449">Lipoprotein</keyword>
<evidence type="ECO:0000256" key="1">
    <source>
        <dbReference type="ARBA" id="ARBA00004635"/>
    </source>
</evidence>
<dbReference type="PROSITE" id="PS00126">
    <property type="entry name" value="PDEASE_I_1"/>
    <property type="match status" value="1"/>
</dbReference>
<comment type="similarity">
    <text evidence="2 15">Belongs to the cyclic nucleotide phosphodiesterase family.</text>
</comment>
<evidence type="ECO:0000256" key="2">
    <source>
        <dbReference type="ARBA" id="ARBA00007648"/>
    </source>
</evidence>
<dbReference type="PRINTS" id="PR00387">
    <property type="entry name" value="PDIESTERASE1"/>
</dbReference>
<dbReference type="SUPFAM" id="SSF109604">
    <property type="entry name" value="HD-domain/PDEase-like"/>
    <property type="match status" value="1"/>
</dbReference>
<keyword evidence="8" id="KW-0472">Membrane</keyword>
<evidence type="ECO:0000313" key="19">
    <source>
        <dbReference type="Proteomes" id="UP000770717"/>
    </source>
</evidence>
<dbReference type="InterPro" id="IPR023174">
    <property type="entry name" value="PDEase_CS"/>
</dbReference>